<dbReference type="AlphaFoldDB" id="A0A3E2HB84"/>
<sequence length="244" mass="27129">MISLKPICCYTALNILRRGRSQIPTTECKLLSNGDATLPDCISKSSPLLSAIFKQHLSTFVHIAAALLWSIEGEPRRISVEAKHDSVKWHRNMQDASAHIRNRNTCPIPEITCDSSLVHKFLALIFANGAFGNLTPAAQLKQLDIPCSHDQLSMPLTLEPCMDNVSVFGKSIKIPRSLKISQCHPLPHLTDDGSAVIVIKDDCDDQPPPRQLDCKSANHGCESDMPDPKYENFKKRPYEDFGED</sequence>
<evidence type="ECO:0000313" key="2">
    <source>
        <dbReference type="EMBL" id="RFU30674.1"/>
    </source>
</evidence>
<evidence type="ECO:0000313" key="3">
    <source>
        <dbReference type="Proteomes" id="UP000258309"/>
    </source>
</evidence>
<proteinExistence type="predicted"/>
<dbReference type="STRING" id="5539.A0A3E2HB84"/>
<keyword evidence="3" id="KW-1185">Reference proteome</keyword>
<accession>A0A3E2HB84</accession>
<feature type="region of interest" description="Disordered" evidence="1">
    <location>
        <begin position="207"/>
        <end position="244"/>
    </location>
</feature>
<reference evidence="2 3" key="1">
    <citation type="submission" date="2018-05" db="EMBL/GenBank/DDBJ databases">
        <title>Draft genome sequence of Scytalidium lignicola DSM 105466, a ubiquitous saprotrophic fungus.</title>
        <authorList>
            <person name="Buettner E."/>
            <person name="Gebauer A.M."/>
            <person name="Hofrichter M."/>
            <person name="Liers C."/>
            <person name="Kellner H."/>
        </authorList>
    </citation>
    <scope>NUCLEOTIDE SEQUENCE [LARGE SCALE GENOMIC DNA]</scope>
    <source>
        <strain evidence="2 3">DSM 105466</strain>
    </source>
</reference>
<gene>
    <name evidence="2" type="ORF">B7463_g5659</name>
</gene>
<name>A0A3E2HB84_SCYLI</name>
<feature type="non-terminal residue" evidence="2">
    <location>
        <position position="244"/>
    </location>
</feature>
<feature type="non-terminal residue" evidence="2">
    <location>
        <position position="1"/>
    </location>
</feature>
<dbReference type="EMBL" id="NCSJ02000094">
    <property type="protein sequence ID" value="RFU30674.1"/>
    <property type="molecule type" value="Genomic_DNA"/>
</dbReference>
<feature type="compositionally biased region" description="Basic and acidic residues" evidence="1">
    <location>
        <begin position="226"/>
        <end position="244"/>
    </location>
</feature>
<dbReference type="Pfam" id="PF11917">
    <property type="entry name" value="DUF3435"/>
    <property type="match status" value="1"/>
</dbReference>
<dbReference type="InterPro" id="IPR021842">
    <property type="entry name" value="DUF3435"/>
</dbReference>
<evidence type="ECO:0000256" key="1">
    <source>
        <dbReference type="SAM" id="MobiDB-lite"/>
    </source>
</evidence>
<organism evidence="2 3">
    <name type="scientific">Scytalidium lignicola</name>
    <name type="common">Hyphomycete</name>
    <dbReference type="NCBI Taxonomy" id="5539"/>
    <lineage>
        <taxon>Eukaryota</taxon>
        <taxon>Fungi</taxon>
        <taxon>Dikarya</taxon>
        <taxon>Ascomycota</taxon>
        <taxon>Pezizomycotina</taxon>
        <taxon>Leotiomycetes</taxon>
        <taxon>Leotiomycetes incertae sedis</taxon>
        <taxon>Scytalidium</taxon>
    </lineage>
</organism>
<protein>
    <submittedName>
        <fullName evidence="2">Uncharacterized protein</fullName>
    </submittedName>
</protein>
<dbReference type="Proteomes" id="UP000258309">
    <property type="component" value="Unassembled WGS sequence"/>
</dbReference>
<comment type="caution">
    <text evidence="2">The sequence shown here is derived from an EMBL/GenBank/DDBJ whole genome shotgun (WGS) entry which is preliminary data.</text>
</comment>